<evidence type="ECO:0000313" key="1">
    <source>
        <dbReference type="EMBL" id="DAD92058.1"/>
    </source>
</evidence>
<dbReference type="EMBL" id="BK015127">
    <property type="protein sequence ID" value="DAD92058.1"/>
    <property type="molecule type" value="Genomic_DNA"/>
</dbReference>
<sequence length="449" mass="50312">MPRTTAKDVTKTLRDNLGMDHEPTGQEVASAMYSVASPNFQSTIGDPNEISSLEFMNGLLEYPDTLGVEFMNLATRIGRVIAHRNILTNKLAPFKMANMPLGYTMEEYFVECAKEHAYDQADAENTLFKRELPDIKTAFYVVNRKSYYPATITDDDLRKYFVSWDGVNSLIARIVDSMYNGDNKDDYNYMKSALVTHYENGLMKIVNTSVVTDTESAKELARKITEYVSYLTEPTNEYNAMAVTKQNEYDDIYVILNGKTNSYLNIDWLAQTFQLEFAEFKTHVLVLPTLPSTTQGTIEAIVCDSEIYRVFDQKYSVGVAYNAKGLYWNYFLHHWEGIATSRFANAIAFVSGNVEEKVTAIYSNPQVVEVRKGASVTVPFTVQTSGLNAKYSLTATSSVGDKVTATIESDLKHVKITGLETIDVEGLATVTIKDTVSNVTCDVKVVYNV</sequence>
<accession>A0A8S5NCS9</accession>
<reference evidence="1" key="1">
    <citation type="journal article" date="2021" name="Proc. Natl. Acad. Sci. U.S.A.">
        <title>A Catalog of Tens of Thousands of Viruses from Human Metagenomes Reveals Hidden Associations with Chronic Diseases.</title>
        <authorList>
            <person name="Tisza M.J."/>
            <person name="Buck C.B."/>
        </authorList>
    </citation>
    <scope>NUCLEOTIDE SEQUENCE</scope>
    <source>
        <strain evidence="1">CtTZV6</strain>
    </source>
</reference>
<organism evidence="1">
    <name type="scientific">Podoviridae sp. ctTZV6</name>
    <dbReference type="NCBI Taxonomy" id="2826556"/>
    <lineage>
        <taxon>Viruses</taxon>
        <taxon>Duplodnaviria</taxon>
        <taxon>Heunggongvirae</taxon>
        <taxon>Uroviricota</taxon>
        <taxon>Caudoviricetes</taxon>
    </lineage>
</organism>
<dbReference type="Pfam" id="PF25622">
    <property type="entry name" value="Phi29_MCP"/>
    <property type="match status" value="1"/>
</dbReference>
<proteinExistence type="predicted"/>
<name>A0A8S5NCS9_9CAUD</name>
<protein>
    <submittedName>
        <fullName evidence="1">Head protein</fullName>
    </submittedName>
</protein>